<protein>
    <submittedName>
        <fullName evidence="1">Uncharacterized protein</fullName>
    </submittedName>
</protein>
<proteinExistence type="predicted"/>
<reference evidence="2" key="1">
    <citation type="journal article" date="2017" name="Nat. Ecol. Evol.">
        <title>Genome expansion and lineage-specific genetic innovations in the forest pathogenic fungi Armillaria.</title>
        <authorList>
            <person name="Sipos G."/>
            <person name="Prasanna A.N."/>
            <person name="Walter M.C."/>
            <person name="O'Connor E."/>
            <person name="Balint B."/>
            <person name="Krizsan K."/>
            <person name="Kiss B."/>
            <person name="Hess J."/>
            <person name="Varga T."/>
            <person name="Slot J."/>
            <person name="Riley R."/>
            <person name="Boka B."/>
            <person name="Rigling D."/>
            <person name="Barry K."/>
            <person name="Lee J."/>
            <person name="Mihaltcheva S."/>
            <person name="LaButti K."/>
            <person name="Lipzen A."/>
            <person name="Waldron R."/>
            <person name="Moloney N.M."/>
            <person name="Sperisen C."/>
            <person name="Kredics L."/>
            <person name="Vagvoelgyi C."/>
            <person name="Patrignani A."/>
            <person name="Fitzpatrick D."/>
            <person name="Nagy I."/>
            <person name="Doyle S."/>
            <person name="Anderson J.B."/>
            <person name="Grigoriev I.V."/>
            <person name="Gueldener U."/>
            <person name="Muensterkoetter M."/>
            <person name="Nagy L.G."/>
        </authorList>
    </citation>
    <scope>NUCLEOTIDE SEQUENCE [LARGE SCALE GENOMIC DNA]</scope>
    <source>
        <strain evidence="2">C18/9</strain>
    </source>
</reference>
<dbReference type="Proteomes" id="UP000219338">
    <property type="component" value="Unassembled WGS sequence"/>
</dbReference>
<keyword evidence="2" id="KW-1185">Reference proteome</keyword>
<dbReference type="EMBL" id="FUEG01000018">
    <property type="protein sequence ID" value="SJL12705.1"/>
    <property type="molecule type" value="Genomic_DNA"/>
</dbReference>
<dbReference type="AlphaFoldDB" id="A0A284RVF8"/>
<evidence type="ECO:0000313" key="2">
    <source>
        <dbReference type="Proteomes" id="UP000219338"/>
    </source>
</evidence>
<sequence length="52" mass="5589">MPETRSSVHIDAEVPDMEEGEGIGEVNVALMRQFAGETGLPTLCSEAGIVWE</sequence>
<name>A0A284RVF8_ARMOS</name>
<accession>A0A284RVF8</accession>
<evidence type="ECO:0000313" key="1">
    <source>
        <dbReference type="EMBL" id="SJL12705.1"/>
    </source>
</evidence>
<gene>
    <name evidence="1" type="ORF">ARMOST_16136</name>
</gene>
<organism evidence="1 2">
    <name type="scientific">Armillaria ostoyae</name>
    <name type="common">Armillaria root rot fungus</name>
    <dbReference type="NCBI Taxonomy" id="47428"/>
    <lineage>
        <taxon>Eukaryota</taxon>
        <taxon>Fungi</taxon>
        <taxon>Dikarya</taxon>
        <taxon>Basidiomycota</taxon>
        <taxon>Agaricomycotina</taxon>
        <taxon>Agaricomycetes</taxon>
        <taxon>Agaricomycetidae</taxon>
        <taxon>Agaricales</taxon>
        <taxon>Marasmiineae</taxon>
        <taxon>Physalacriaceae</taxon>
        <taxon>Armillaria</taxon>
    </lineage>
</organism>